<dbReference type="AlphaFoldDB" id="A0A2S6GSF1"/>
<organism evidence="1 2">
    <name type="scientific">Actinokineospora auranticolor</name>
    <dbReference type="NCBI Taxonomy" id="155976"/>
    <lineage>
        <taxon>Bacteria</taxon>
        <taxon>Bacillati</taxon>
        <taxon>Actinomycetota</taxon>
        <taxon>Actinomycetes</taxon>
        <taxon>Pseudonocardiales</taxon>
        <taxon>Pseudonocardiaceae</taxon>
        <taxon>Actinokineospora</taxon>
    </lineage>
</organism>
<dbReference type="Proteomes" id="UP000239203">
    <property type="component" value="Unassembled WGS sequence"/>
</dbReference>
<dbReference type="EMBL" id="PTIX01000006">
    <property type="protein sequence ID" value="PPK68140.1"/>
    <property type="molecule type" value="Genomic_DNA"/>
</dbReference>
<proteinExistence type="predicted"/>
<dbReference type="RefSeq" id="WP_245931284.1">
    <property type="nucleotide sequence ID" value="NZ_CP154825.1"/>
</dbReference>
<keyword evidence="2" id="KW-1185">Reference proteome</keyword>
<sequence length="102" mass="11577">MTGFPRIALRLSGRARRAVTTADILDRAVDNQLPALDRLPADARRRAADHLAELALLAEAYRQYARGRITKRELHRRGRQATARLTELRLTRLAAAHLTERD</sequence>
<accession>A0A2S6GSF1</accession>
<name>A0A2S6GSF1_9PSEU</name>
<gene>
    <name evidence="1" type="ORF">CLV40_106377</name>
</gene>
<evidence type="ECO:0000313" key="2">
    <source>
        <dbReference type="Proteomes" id="UP000239203"/>
    </source>
</evidence>
<reference evidence="1 2" key="1">
    <citation type="submission" date="2018-02" db="EMBL/GenBank/DDBJ databases">
        <title>Genomic Encyclopedia of Archaeal and Bacterial Type Strains, Phase II (KMG-II): from individual species to whole genera.</title>
        <authorList>
            <person name="Goeker M."/>
        </authorList>
    </citation>
    <scope>NUCLEOTIDE SEQUENCE [LARGE SCALE GENOMIC DNA]</scope>
    <source>
        <strain evidence="1 2">YU 961-1</strain>
    </source>
</reference>
<protein>
    <submittedName>
        <fullName evidence="1">Uncharacterized protein</fullName>
    </submittedName>
</protein>
<comment type="caution">
    <text evidence="1">The sequence shown here is derived from an EMBL/GenBank/DDBJ whole genome shotgun (WGS) entry which is preliminary data.</text>
</comment>
<evidence type="ECO:0000313" key="1">
    <source>
        <dbReference type="EMBL" id="PPK68140.1"/>
    </source>
</evidence>